<dbReference type="OrthoDB" id="9784272at2"/>
<name>A0A3N7HNA0_9BURK</name>
<dbReference type="SUPFAM" id="SSF88946">
    <property type="entry name" value="Sigma2 domain of RNA polymerase sigma factors"/>
    <property type="match status" value="1"/>
</dbReference>
<dbReference type="GO" id="GO:0016987">
    <property type="term" value="F:sigma factor activity"/>
    <property type="evidence" value="ECO:0007669"/>
    <property type="project" value="UniProtKB-KW"/>
</dbReference>
<dbReference type="Gene3D" id="1.10.1740.10">
    <property type="match status" value="1"/>
</dbReference>
<dbReference type="InterPro" id="IPR039425">
    <property type="entry name" value="RNA_pol_sigma-70-like"/>
</dbReference>
<evidence type="ECO:0000313" key="5">
    <source>
        <dbReference type="Proteomes" id="UP000267464"/>
    </source>
</evidence>
<keyword evidence="1" id="KW-0805">Transcription regulation</keyword>
<evidence type="ECO:0000313" key="4">
    <source>
        <dbReference type="EMBL" id="RQP23668.1"/>
    </source>
</evidence>
<reference evidence="4 5" key="2">
    <citation type="submission" date="2018-12" db="EMBL/GenBank/DDBJ databases">
        <title>Rhizobacter gummiphilus sp. nov., a rubber-degrading bacterium isolated from the soil of a botanical garden in Japan.</title>
        <authorList>
            <person name="Shunsuke S.S."/>
        </authorList>
    </citation>
    <scope>NUCLEOTIDE SEQUENCE [LARGE SCALE GENOMIC DNA]</scope>
    <source>
        <strain evidence="4 5">S-16</strain>
    </source>
</reference>
<dbReference type="PANTHER" id="PTHR43133:SF66">
    <property type="entry name" value="ECF RNA POLYMERASE SIGMA FACTOR SIGK"/>
    <property type="match status" value="1"/>
</dbReference>
<dbReference type="GO" id="GO:0006352">
    <property type="term" value="P:DNA-templated transcription initiation"/>
    <property type="evidence" value="ECO:0007669"/>
    <property type="project" value="InterPro"/>
</dbReference>
<evidence type="ECO:0000256" key="1">
    <source>
        <dbReference type="ARBA" id="ARBA00023015"/>
    </source>
</evidence>
<dbReference type="PANTHER" id="PTHR43133">
    <property type="entry name" value="RNA POLYMERASE ECF-TYPE SIGMA FACTO"/>
    <property type="match status" value="1"/>
</dbReference>
<evidence type="ECO:0000256" key="3">
    <source>
        <dbReference type="ARBA" id="ARBA00023163"/>
    </source>
</evidence>
<keyword evidence="2" id="KW-0731">Sigma factor</keyword>
<dbReference type="InterPro" id="IPR013325">
    <property type="entry name" value="RNA_pol_sigma_r2"/>
</dbReference>
<keyword evidence="3" id="KW-0804">Transcription</keyword>
<dbReference type="EMBL" id="QUSW01000004">
    <property type="protein sequence ID" value="RQP23668.1"/>
    <property type="molecule type" value="Genomic_DNA"/>
</dbReference>
<gene>
    <name evidence="4" type="ORF">DZC73_16185</name>
</gene>
<dbReference type="AlphaFoldDB" id="A0A3N7HNA0"/>
<dbReference type="Proteomes" id="UP000267464">
    <property type="component" value="Unassembled WGS sequence"/>
</dbReference>
<sequence>MSEERTAANAASADEDAVLRTLLSRIALGDRAALAEFYDRTVSRVYACARAIVRGDREAELATEDVYLQVWKQASSVSRHGFHVVSWLLILTRHRALPPGEVARTKARVRRALLESGHGGHEGPPDDLTTP</sequence>
<comment type="caution">
    <text evidence="4">The sequence shown here is derived from an EMBL/GenBank/DDBJ whole genome shotgun (WGS) entry which is preliminary data.</text>
</comment>
<reference evidence="4 5" key="1">
    <citation type="submission" date="2018-08" db="EMBL/GenBank/DDBJ databases">
        <authorList>
            <person name="Khan S.A."/>
            <person name="Jeon C.O."/>
            <person name="Chun B.H."/>
            <person name="Jeong S.E."/>
        </authorList>
    </citation>
    <scope>NUCLEOTIDE SEQUENCE [LARGE SCALE GENOMIC DNA]</scope>
    <source>
        <strain evidence="4 5">S-16</strain>
    </source>
</reference>
<organism evidence="4 5">
    <name type="scientific">Piscinibacter terrae</name>
    <dbReference type="NCBI Taxonomy" id="2496871"/>
    <lineage>
        <taxon>Bacteria</taxon>
        <taxon>Pseudomonadati</taxon>
        <taxon>Pseudomonadota</taxon>
        <taxon>Betaproteobacteria</taxon>
        <taxon>Burkholderiales</taxon>
        <taxon>Sphaerotilaceae</taxon>
        <taxon>Piscinibacter</taxon>
    </lineage>
</organism>
<protein>
    <recommendedName>
        <fullName evidence="6">RNA polymerase sigma-70 factor, ECF subfamily</fullName>
    </recommendedName>
</protein>
<accession>A0A3N7HNA0</accession>
<evidence type="ECO:0008006" key="6">
    <source>
        <dbReference type="Google" id="ProtNLM"/>
    </source>
</evidence>
<dbReference type="RefSeq" id="WP_124541387.1">
    <property type="nucleotide sequence ID" value="NZ_QUSW01000004.1"/>
</dbReference>
<keyword evidence="5" id="KW-1185">Reference proteome</keyword>
<proteinExistence type="predicted"/>
<evidence type="ECO:0000256" key="2">
    <source>
        <dbReference type="ARBA" id="ARBA00023082"/>
    </source>
</evidence>